<dbReference type="RefSeq" id="WP_012215532.1">
    <property type="nucleotide sequence ID" value="NC_010085.1"/>
</dbReference>
<evidence type="ECO:0000313" key="2">
    <source>
        <dbReference type="Proteomes" id="UP000000792"/>
    </source>
</evidence>
<gene>
    <name evidence="1" type="ordered locus">Nmar_1149</name>
</gene>
<name>A9A5P0_NITMS</name>
<dbReference type="eggNOG" id="arCOG10350">
    <property type="taxonomic scope" value="Archaea"/>
</dbReference>
<keyword evidence="2" id="KW-1185">Reference proteome</keyword>
<dbReference type="AlphaFoldDB" id="A9A5P0"/>
<dbReference type="EnsemblBacteria" id="ABX13045">
    <property type="protein sequence ID" value="ABX13045"/>
    <property type="gene ID" value="Nmar_1149"/>
</dbReference>
<organism evidence="1 2">
    <name type="scientific">Nitrosopumilus maritimus (strain SCM1)</name>
    <dbReference type="NCBI Taxonomy" id="436308"/>
    <lineage>
        <taxon>Archaea</taxon>
        <taxon>Nitrososphaerota</taxon>
        <taxon>Nitrososphaeria</taxon>
        <taxon>Nitrosopumilales</taxon>
        <taxon>Nitrosopumilaceae</taxon>
        <taxon>Nitrosopumilus</taxon>
    </lineage>
</organism>
<dbReference type="KEGG" id="nmr:Nmar_1149"/>
<dbReference type="STRING" id="436308.Nmar_1149"/>
<dbReference type="Proteomes" id="UP000000792">
    <property type="component" value="Chromosome"/>
</dbReference>
<accession>A9A5P0</accession>
<dbReference type="GeneID" id="5774696"/>
<dbReference type="HOGENOM" id="CLU_1242981_0_0_2"/>
<reference evidence="1 2" key="1">
    <citation type="journal article" date="2010" name="Proc. Natl. Acad. Sci. U.S.A.">
        <title>Nitrosopumilus maritimus genome reveals unique mechanisms for nitrification and autotrophy in globally distributed marine crenarchaea.</title>
        <authorList>
            <person name="Walker C.B."/>
            <person name="de la Torre J.R."/>
            <person name="Klotz M.G."/>
            <person name="Urakawa H."/>
            <person name="Pinel N."/>
            <person name="Arp D.J."/>
            <person name="Brochier-Armanet C."/>
            <person name="Chain P.S."/>
            <person name="Chan P.P."/>
            <person name="Gollabgir A."/>
            <person name="Hemp J."/>
            <person name="Hugler M."/>
            <person name="Karr E.A."/>
            <person name="Konneke M."/>
            <person name="Shin M."/>
            <person name="Lawton T.J."/>
            <person name="Lowe T."/>
            <person name="Martens-Habbena W."/>
            <person name="Sayavedra-Soto L.A."/>
            <person name="Lang D."/>
            <person name="Sievert S.M."/>
            <person name="Rosenzweig A.C."/>
            <person name="Manning G."/>
            <person name="Stahl D.A."/>
        </authorList>
    </citation>
    <scope>NUCLEOTIDE SEQUENCE [LARGE SCALE GENOMIC DNA]</scope>
    <source>
        <strain evidence="1 2">SCM1</strain>
    </source>
</reference>
<dbReference type="EMBL" id="CP000866">
    <property type="protein sequence ID" value="ABX13045.1"/>
    <property type="molecule type" value="Genomic_DNA"/>
</dbReference>
<dbReference type="OrthoDB" id="12289at2157"/>
<dbReference type="InParanoid" id="A9A5P0"/>
<protein>
    <submittedName>
        <fullName evidence="1">Uncharacterized protein</fullName>
    </submittedName>
</protein>
<evidence type="ECO:0000313" key="1">
    <source>
        <dbReference type="EMBL" id="ABX13045.1"/>
    </source>
</evidence>
<proteinExistence type="predicted"/>
<sequence length="229" mass="25408">MKLIWIILPLIFLLTIDVEKSFADDSPAHDECINMNNTKNILCDETFVPQSVSIFSVVDSSVGIFEDPDTKLPVVDLGTFYGIGGNGTIPDMINVYRDSVLWKTTTKETGIAPSTSHSEWQLPQTFFFNELPGKYKLVLITNDVETLVYEFLVVQIIEKLENDNLESDVNVDPPASDLAPLKQVASGILPDDILCKENLQLVLKTTDNSPACVSSNTAEKLIQRGWAKN</sequence>